<evidence type="ECO:0000256" key="4">
    <source>
        <dbReference type="ARBA" id="ARBA00034244"/>
    </source>
</evidence>
<dbReference type="InterPro" id="IPR056175">
    <property type="entry name" value="Acb1-like_C"/>
</dbReference>
<comment type="catalytic activity">
    <reaction evidence="2">
        <text>3',3',3'-cAAG + H2O = G[3'-5']pA[3'-5']pAp[3'] + H(+)</text>
        <dbReference type="Rhea" id="RHEA:72863"/>
        <dbReference type="ChEBI" id="CHEBI:15377"/>
        <dbReference type="ChEBI" id="CHEBI:15378"/>
        <dbReference type="ChEBI" id="CHEBI:143810"/>
        <dbReference type="ChEBI" id="CHEBI:192532"/>
    </reaction>
    <physiologicalReaction direction="left-to-right" evidence="2">
        <dbReference type="Rhea" id="RHEA:72864"/>
    </physiologicalReaction>
</comment>
<dbReference type="Proteomes" id="UP000282971">
    <property type="component" value="Unassembled WGS sequence"/>
</dbReference>
<dbReference type="AlphaFoldDB" id="A0A437M813"/>
<evidence type="ECO:0000256" key="6">
    <source>
        <dbReference type="ARBA" id="ARBA00034316"/>
    </source>
</evidence>
<name>A0A437M813_9SPHN</name>
<dbReference type="OrthoDB" id="7491028at2"/>
<keyword evidence="1" id="KW-0378">Hydrolase</keyword>
<evidence type="ECO:0000256" key="1">
    <source>
        <dbReference type="ARBA" id="ARBA00022801"/>
    </source>
</evidence>
<organism evidence="11 12">
    <name type="scientific">Sphingomonas crocodyli</name>
    <dbReference type="NCBI Taxonomy" id="1979270"/>
    <lineage>
        <taxon>Bacteria</taxon>
        <taxon>Pseudomonadati</taxon>
        <taxon>Pseudomonadota</taxon>
        <taxon>Alphaproteobacteria</taxon>
        <taxon>Sphingomonadales</taxon>
        <taxon>Sphingomonadaceae</taxon>
        <taxon>Sphingomonas</taxon>
    </lineage>
</organism>
<dbReference type="Pfam" id="PF06381">
    <property type="entry name" value="Phage_portal_3"/>
    <property type="match status" value="1"/>
</dbReference>
<dbReference type="GO" id="GO:0016787">
    <property type="term" value="F:hydrolase activity"/>
    <property type="evidence" value="ECO:0007669"/>
    <property type="project" value="UniProtKB-KW"/>
</dbReference>
<dbReference type="Pfam" id="PF23474">
    <property type="entry name" value="Acb1"/>
    <property type="match status" value="1"/>
</dbReference>
<feature type="domain" description="Anti-CBASS protein Acb1-like C-terminal" evidence="10">
    <location>
        <begin position="472"/>
        <end position="620"/>
    </location>
</feature>
<dbReference type="EMBL" id="SACN01000001">
    <property type="protein sequence ID" value="RVT93706.1"/>
    <property type="molecule type" value="Genomic_DNA"/>
</dbReference>
<protein>
    <recommendedName>
        <fullName evidence="7">Anti-CBASS protein Acb1</fullName>
    </recommendedName>
</protein>
<comment type="caution">
    <text evidence="11">The sequence shown here is derived from an EMBL/GenBank/DDBJ whole genome shotgun (WGS) entry which is preliminary data.</text>
</comment>
<evidence type="ECO:0000256" key="7">
    <source>
        <dbReference type="ARBA" id="ARBA00034343"/>
    </source>
</evidence>
<comment type="similarity">
    <text evidence="6">Belongs to the anti-CBASS protein Acb1 family.</text>
</comment>
<comment type="catalytic activity">
    <reaction evidence="3">
        <text>3',3',3'-c-tri-AMP + H2O = A[3'-5']pA[3'-5']pAp[3'] + H(+)</text>
        <dbReference type="Rhea" id="RHEA:72859"/>
        <dbReference type="ChEBI" id="CHEBI:15377"/>
        <dbReference type="ChEBI" id="CHEBI:15378"/>
        <dbReference type="ChEBI" id="CHEBI:192523"/>
        <dbReference type="ChEBI" id="CHEBI:192530"/>
    </reaction>
    <physiologicalReaction direction="left-to-right" evidence="3">
        <dbReference type="Rhea" id="RHEA:72860"/>
    </physiologicalReaction>
</comment>
<comment type="catalytic activity">
    <reaction evidence="5">
        <text>3',3'-cGAMP + H2O = G[3'-5']pAp[3'] + H(+)</text>
        <dbReference type="Rhea" id="RHEA:72831"/>
        <dbReference type="ChEBI" id="CHEBI:15377"/>
        <dbReference type="ChEBI" id="CHEBI:15378"/>
        <dbReference type="ChEBI" id="CHEBI:71501"/>
        <dbReference type="ChEBI" id="CHEBI:192497"/>
    </reaction>
    <physiologicalReaction direction="left-to-right" evidence="5">
        <dbReference type="Rhea" id="RHEA:72832"/>
    </physiologicalReaction>
</comment>
<sequence length="624" mass="69035">MNTPFADGILNALTGAGTGRDPRSYNAYFFRRLSDYEIEATYRASWLCRKGIDKPATEMVRERRNWQADADQIRKLEALERKLDLWNKLKRAEILRGLGGAAMVMWIGNDRPDAPINPDSPGKLRSLHVWHKSRLTLGPMRTDPADEWYGYPTFYTLNTGGRLPVNIHPSRVIAFRGDPIPDIRGGSWEEQFWGDSKVQTVLDAVQNSDTAQNGFAALIKDARNRRIGIPGMTQMAATADGERILSARMKAMALGESMFGVTFYDSGDGTKGGETIEDRQMTWAGIPDINNNYLGMVCGAFDMPATVMLGKSPDGQNATGASDIELWHKTIKARQDLDLRPCIDQLDVVLVPTALGAPDGDVWWEFAPLSTPSEKEEAETFKATADAMDKVRTSGAIPDEAFAKGYQNLLSEKGWIPGLDGALAEIPPDERFGLNASNDDDTNEEDPSALQAGQRVAANDAATWLADASPRPLYVQRKLLNAADLIAWAKDNGFDTTLPASDMHVTILYSRSPVDPMKMGRAWSEDEKGQITVRPGGPRVIERLGENAVVLRFAAPDLEWRHREMIEAGGSHDWPEYAPHITISYGVPADIDLDALKPFNGVLRFGPEIFEALDLDWKQKVSEE</sequence>
<evidence type="ECO:0000256" key="3">
    <source>
        <dbReference type="ARBA" id="ARBA00034240"/>
    </source>
</evidence>
<feature type="domain" description="Anti-CBASS protein Acb1-like N-terminal" evidence="9">
    <location>
        <begin position="36"/>
        <end position="388"/>
    </location>
</feature>
<evidence type="ECO:0000256" key="2">
    <source>
        <dbReference type="ARBA" id="ARBA00034233"/>
    </source>
</evidence>
<accession>A0A437M813</accession>
<evidence type="ECO:0000256" key="8">
    <source>
        <dbReference type="ARBA" id="ARBA00048123"/>
    </source>
</evidence>
<evidence type="ECO:0000259" key="10">
    <source>
        <dbReference type="Pfam" id="PF23474"/>
    </source>
</evidence>
<gene>
    <name evidence="11" type="ORF">EOD43_07525</name>
</gene>
<proteinExistence type="inferred from homology"/>
<evidence type="ECO:0000256" key="5">
    <source>
        <dbReference type="ARBA" id="ARBA00034283"/>
    </source>
</evidence>
<reference evidence="11 12" key="1">
    <citation type="submission" date="2019-01" db="EMBL/GenBank/DDBJ databases">
        <authorList>
            <person name="Chen W.-M."/>
        </authorList>
    </citation>
    <scope>NUCLEOTIDE SEQUENCE [LARGE SCALE GENOMIC DNA]</scope>
    <source>
        <strain evidence="11 12">CCP-7</strain>
    </source>
</reference>
<evidence type="ECO:0000313" key="11">
    <source>
        <dbReference type="EMBL" id="RVT93706.1"/>
    </source>
</evidence>
<dbReference type="RefSeq" id="WP_127742586.1">
    <property type="nucleotide sequence ID" value="NZ_SACN01000001.1"/>
</dbReference>
<comment type="catalytic activity">
    <reaction evidence="4">
        <text>3',3',3'-cAAG + H2O = A[3'-5']pG[3'-5']pAp[3'] + H(+)</text>
        <dbReference type="Rhea" id="RHEA:72867"/>
        <dbReference type="ChEBI" id="CHEBI:15377"/>
        <dbReference type="ChEBI" id="CHEBI:15378"/>
        <dbReference type="ChEBI" id="CHEBI:143810"/>
        <dbReference type="ChEBI" id="CHEBI:192533"/>
    </reaction>
    <physiologicalReaction direction="left-to-right" evidence="4">
        <dbReference type="Rhea" id="RHEA:72868"/>
    </physiologicalReaction>
</comment>
<dbReference type="InterPro" id="IPR024459">
    <property type="entry name" value="Acb1-like_N"/>
</dbReference>
<evidence type="ECO:0000259" key="9">
    <source>
        <dbReference type="Pfam" id="PF06381"/>
    </source>
</evidence>
<evidence type="ECO:0000313" key="12">
    <source>
        <dbReference type="Proteomes" id="UP000282971"/>
    </source>
</evidence>
<comment type="catalytic activity">
    <reaction evidence="8">
        <text>3',3'-cUAMP + H2O = U[3'-5']pAp[3'] + H(+)</text>
        <dbReference type="Rhea" id="RHEA:72835"/>
        <dbReference type="ChEBI" id="CHEBI:15377"/>
        <dbReference type="ChEBI" id="CHEBI:15378"/>
        <dbReference type="ChEBI" id="CHEBI:143809"/>
        <dbReference type="ChEBI" id="CHEBI:192498"/>
    </reaction>
    <physiologicalReaction direction="left-to-right" evidence="8">
        <dbReference type="Rhea" id="RHEA:72836"/>
    </physiologicalReaction>
</comment>
<keyword evidence="12" id="KW-1185">Reference proteome</keyword>